<feature type="compositionally biased region" description="Polar residues" evidence="1">
    <location>
        <begin position="711"/>
        <end position="728"/>
    </location>
</feature>
<keyword evidence="2" id="KW-1133">Transmembrane helix</keyword>
<dbReference type="InterPro" id="IPR011055">
    <property type="entry name" value="Dup_hybrid_motif"/>
</dbReference>
<dbReference type="CDD" id="cd12797">
    <property type="entry name" value="M23_peptidase"/>
    <property type="match status" value="1"/>
</dbReference>
<dbReference type="SMART" id="SM00257">
    <property type="entry name" value="LysM"/>
    <property type="match status" value="1"/>
</dbReference>
<keyword evidence="2" id="KW-0812">Transmembrane</keyword>
<name>A0A166JBW8_NODSP</name>
<sequence>MKRALKKREKAVLKNTPSSDDALVEHLEHLEHLNIVVNPKVKRRVRTKAAMIGLAISMGATSLLVTRQSDQAQAAAPVGSQKAASTIPAASDTTVKFASTTLKTQTVLPASLSENPVIVEPTAISQLPGLEAKWQVAASGMSVPVPVLTSESNKTADNTTSLNLQPPVSQGLSTPIEPNETVVVLSSGDSVTKETGEAQPQALENPDPSGEMNAQLKAQQEFALNRLQEKSHRLRNSLAESRSEETQVLSKNDIALTQPKTTEKAPLISASQTVVEESSNLSNDNTEDLISRLKQTQETSESNPQALTIPVPATQRIVALLGNTGYEVKPGDTLAAIASRYNISISELVKANHLTNPHQLKISQKLVIPGTPVNRSRAIQIPVAVNSNSGYSSTTPQLANYPVTSANNYPNLPPASSQLPLSGNNDSVSIPIPVTTNNQNQVNVNTVTATQTESISSDVNGLGGDTPIPALFGEMQEAQKSTEQAASTKDNEGLRVLRADIERLQEKHRQQQFGNTTSLAATEPKKAVAPTPIVQTSSLHAEIRKLQEKYRRQESGNTTSPAAKEPETNLIAIPIAQTNSLEADIQNLREQYRQQQSGNTTSPAATEPKTAPIAIPVAQTNSPEAQIQKLREQYRQQQSGNATSPAATEPKTAPIAIPVFQPNNTAAFQPASGQKNAAIPIHVPTLNLPGYGQSAHLPTRTRRANEPINPEFSSSLNASGQRTITTPSGADISDTLGNLRGTRVTPQLRPQLPPLAAVEQYLPKPIDATTPPPSTGSTSYIWPAKGVLTSGYGRRWGRMHRGIDIANATGTPIFAVADGVVAKSGWNRGGYGILVEIRHEDGTMTRYAHNSRTLVRAGQQVTQGQQIANMGSTGFSTGPHTHFEIHPAGKGATDPIAFLPKERL</sequence>
<dbReference type="SUPFAM" id="SSF54106">
    <property type="entry name" value="LysM domain"/>
    <property type="match status" value="1"/>
</dbReference>
<evidence type="ECO:0000256" key="1">
    <source>
        <dbReference type="SAM" id="MobiDB-lite"/>
    </source>
</evidence>
<proteinExistence type="predicted"/>
<feature type="region of interest" description="Disordered" evidence="1">
    <location>
        <begin position="187"/>
        <end position="211"/>
    </location>
</feature>
<reference evidence="4 5" key="1">
    <citation type="submission" date="2016-04" db="EMBL/GenBank/DDBJ databases">
        <title>Draft Genome Assembly of the Bloom-forming Cyanobacterium Nodularia spumigena Strain CENA596 in Shrimp Production Ponds.</title>
        <authorList>
            <person name="Popin R.V."/>
            <person name="Rigonato J."/>
            <person name="Abreu V.A."/>
            <person name="Andreote A.P."/>
            <person name="Silveira S.B."/>
            <person name="Odebrecht C."/>
            <person name="Fiore M.F."/>
        </authorList>
    </citation>
    <scope>NUCLEOTIDE SEQUENCE [LARGE SCALE GENOMIC DNA]</scope>
    <source>
        <strain evidence="4 5">CENA596</strain>
    </source>
</reference>
<gene>
    <name evidence="4" type="ORF">A2T98_12425</name>
</gene>
<feature type="compositionally biased region" description="Polar residues" evidence="1">
    <location>
        <begin position="151"/>
        <end position="173"/>
    </location>
</feature>
<feature type="region of interest" description="Disordered" evidence="1">
    <location>
        <begin position="708"/>
        <end position="731"/>
    </location>
</feature>
<dbReference type="Pfam" id="PF01476">
    <property type="entry name" value="LysM"/>
    <property type="match status" value="1"/>
</dbReference>
<comment type="caution">
    <text evidence="4">The sequence shown here is derived from an EMBL/GenBank/DDBJ whole genome shotgun (WGS) entry which is preliminary data.</text>
</comment>
<feature type="domain" description="LysM" evidence="3">
    <location>
        <begin position="324"/>
        <end position="368"/>
    </location>
</feature>
<feature type="region of interest" description="Disordered" evidence="1">
    <location>
        <begin position="549"/>
        <end position="569"/>
    </location>
</feature>
<dbReference type="InterPro" id="IPR016047">
    <property type="entry name" value="M23ase_b-sheet_dom"/>
</dbReference>
<dbReference type="Gene3D" id="2.70.70.10">
    <property type="entry name" value="Glucose Permease (Domain IIA)"/>
    <property type="match status" value="1"/>
</dbReference>
<dbReference type="InterPro" id="IPR018392">
    <property type="entry name" value="LysM"/>
</dbReference>
<dbReference type="EMBL" id="LWAJ01000164">
    <property type="protein sequence ID" value="KZL49506.1"/>
    <property type="molecule type" value="Genomic_DNA"/>
</dbReference>
<dbReference type="InterPro" id="IPR050570">
    <property type="entry name" value="Cell_wall_metabolism_enzyme"/>
</dbReference>
<dbReference type="GO" id="GO:0004222">
    <property type="term" value="F:metalloendopeptidase activity"/>
    <property type="evidence" value="ECO:0007669"/>
    <property type="project" value="TreeGrafter"/>
</dbReference>
<feature type="region of interest" description="Disordered" evidence="1">
    <location>
        <begin position="151"/>
        <end position="175"/>
    </location>
</feature>
<evidence type="ECO:0000259" key="3">
    <source>
        <dbReference type="PROSITE" id="PS51782"/>
    </source>
</evidence>
<dbReference type="OrthoDB" id="9805070at2"/>
<dbReference type="PROSITE" id="PS51782">
    <property type="entry name" value="LYSM"/>
    <property type="match status" value="1"/>
</dbReference>
<evidence type="ECO:0000313" key="4">
    <source>
        <dbReference type="EMBL" id="KZL49506.1"/>
    </source>
</evidence>
<dbReference type="AlphaFoldDB" id="A0A166JBW8"/>
<organism evidence="4 5">
    <name type="scientific">Nodularia spumigena CENA596</name>
    <dbReference type="NCBI Taxonomy" id="1819295"/>
    <lineage>
        <taxon>Bacteria</taxon>
        <taxon>Bacillati</taxon>
        <taxon>Cyanobacteriota</taxon>
        <taxon>Cyanophyceae</taxon>
        <taxon>Nostocales</taxon>
        <taxon>Nodulariaceae</taxon>
        <taxon>Nodularia</taxon>
    </lineage>
</organism>
<keyword evidence="2" id="KW-0472">Membrane</keyword>
<dbReference type="Pfam" id="PF01551">
    <property type="entry name" value="Peptidase_M23"/>
    <property type="match status" value="1"/>
</dbReference>
<dbReference type="PANTHER" id="PTHR21666">
    <property type="entry name" value="PEPTIDASE-RELATED"/>
    <property type="match status" value="1"/>
</dbReference>
<evidence type="ECO:0000313" key="5">
    <source>
        <dbReference type="Proteomes" id="UP000076555"/>
    </source>
</evidence>
<dbReference type="CDD" id="cd00118">
    <property type="entry name" value="LysM"/>
    <property type="match status" value="1"/>
</dbReference>
<dbReference type="PANTHER" id="PTHR21666:SF270">
    <property type="entry name" value="MUREIN HYDROLASE ACTIVATOR ENVC"/>
    <property type="match status" value="1"/>
</dbReference>
<dbReference type="InterPro" id="IPR036779">
    <property type="entry name" value="LysM_dom_sf"/>
</dbReference>
<dbReference type="Proteomes" id="UP000076555">
    <property type="component" value="Unassembled WGS sequence"/>
</dbReference>
<accession>A0A166JBW8</accession>
<evidence type="ECO:0000256" key="2">
    <source>
        <dbReference type="SAM" id="Phobius"/>
    </source>
</evidence>
<feature type="transmembrane region" description="Helical" evidence="2">
    <location>
        <begin position="49"/>
        <end position="66"/>
    </location>
</feature>
<protein>
    <recommendedName>
        <fullName evidence="3">LysM domain-containing protein</fullName>
    </recommendedName>
</protein>
<dbReference type="RefSeq" id="WP_063873036.1">
    <property type="nucleotide sequence ID" value="NZ_CAWMRI010000164.1"/>
</dbReference>
<dbReference type="SUPFAM" id="SSF51261">
    <property type="entry name" value="Duplicated hybrid motif"/>
    <property type="match status" value="1"/>
</dbReference>
<dbReference type="Gene3D" id="3.10.350.10">
    <property type="entry name" value="LysM domain"/>
    <property type="match status" value="1"/>
</dbReference>